<accession>A0A8S2WSW3</accession>
<comment type="caution">
    <text evidence="2">The sequence shown here is derived from an EMBL/GenBank/DDBJ whole genome shotgun (WGS) entry which is preliminary data.</text>
</comment>
<dbReference type="EMBL" id="CAJOBA010085278">
    <property type="protein sequence ID" value="CAF4460579.1"/>
    <property type="molecule type" value="Genomic_DNA"/>
</dbReference>
<reference evidence="2" key="1">
    <citation type="submission" date="2021-02" db="EMBL/GenBank/DDBJ databases">
        <authorList>
            <person name="Nowell W R."/>
        </authorList>
    </citation>
    <scope>NUCLEOTIDE SEQUENCE</scope>
</reference>
<gene>
    <name evidence="1" type="ORF">OVA965_LOCUS43821</name>
    <name evidence="2" type="ORF">TMI583_LOCUS46232</name>
</gene>
<dbReference type="EMBL" id="CAJNOK010059452">
    <property type="protein sequence ID" value="CAF1632730.1"/>
    <property type="molecule type" value="Genomic_DNA"/>
</dbReference>
<dbReference type="Proteomes" id="UP000682733">
    <property type="component" value="Unassembled WGS sequence"/>
</dbReference>
<evidence type="ECO:0000313" key="1">
    <source>
        <dbReference type="EMBL" id="CAF1632730.1"/>
    </source>
</evidence>
<protein>
    <submittedName>
        <fullName evidence="2">Uncharacterized protein</fullName>
    </submittedName>
</protein>
<sequence>MDLLGSDWNWSELALAM</sequence>
<name>A0A8S2WSW3_9BILA</name>
<feature type="non-terminal residue" evidence="2">
    <location>
        <position position="17"/>
    </location>
</feature>
<evidence type="ECO:0000313" key="3">
    <source>
        <dbReference type="Proteomes" id="UP000682733"/>
    </source>
</evidence>
<evidence type="ECO:0000313" key="2">
    <source>
        <dbReference type="EMBL" id="CAF4460579.1"/>
    </source>
</evidence>
<proteinExistence type="predicted"/>
<organism evidence="2 3">
    <name type="scientific">Didymodactylos carnosus</name>
    <dbReference type="NCBI Taxonomy" id="1234261"/>
    <lineage>
        <taxon>Eukaryota</taxon>
        <taxon>Metazoa</taxon>
        <taxon>Spiralia</taxon>
        <taxon>Gnathifera</taxon>
        <taxon>Rotifera</taxon>
        <taxon>Eurotatoria</taxon>
        <taxon>Bdelloidea</taxon>
        <taxon>Philodinida</taxon>
        <taxon>Philodinidae</taxon>
        <taxon>Didymodactylos</taxon>
    </lineage>
</organism>
<dbReference type="AlphaFoldDB" id="A0A8S2WSW3"/>
<dbReference type="Proteomes" id="UP000677228">
    <property type="component" value="Unassembled WGS sequence"/>
</dbReference>